<dbReference type="EMBL" id="CP036274">
    <property type="protein sequence ID" value="QDU29862.1"/>
    <property type="molecule type" value="Genomic_DNA"/>
</dbReference>
<gene>
    <name evidence="1" type="ORF">ETAA8_49780</name>
</gene>
<evidence type="ECO:0000313" key="2">
    <source>
        <dbReference type="Proteomes" id="UP000315017"/>
    </source>
</evidence>
<organism evidence="1 2">
    <name type="scientific">Anatilimnocola aggregata</name>
    <dbReference type="NCBI Taxonomy" id="2528021"/>
    <lineage>
        <taxon>Bacteria</taxon>
        <taxon>Pseudomonadati</taxon>
        <taxon>Planctomycetota</taxon>
        <taxon>Planctomycetia</taxon>
        <taxon>Pirellulales</taxon>
        <taxon>Pirellulaceae</taxon>
        <taxon>Anatilimnocola</taxon>
    </lineage>
</organism>
<dbReference type="RefSeq" id="WP_145094359.1">
    <property type="nucleotide sequence ID" value="NZ_CP036274.1"/>
</dbReference>
<sequence>MQIVAVGRPEVPPLEMPTRFRMEIVYFMTVPGDHGAPAKLPEGEYWIDPVEARQWLDDLVVCVVSPLDAASKAEIPLTDEHETWLQWMVDHNVNHVRLG</sequence>
<reference evidence="1 2" key="1">
    <citation type="submission" date="2019-02" db="EMBL/GenBank/DDBJ databases">
        <title>Deep-cultivation of Planctomycetes and their phenomic and genomic characterization uncovers novel biology.</title>
        <authorList>
            <person name="Wiegand S."/>
            <person name="Jogler M."/>
            <person name="Boedeker C."/>
            <person name="Pinto D."/>
            <person name="Vollmers J."/>
            <person name="Rivas-Marin E."/>
            <person name="Kohn T."/>
            <person name="Peeters S.H."/>
            <person name="Heuer A."/>
            <person name="Rast P."/>
            <person name="Oberbeckmann S."/>
            <person name="Bunk B."/>
            <person name="Jeske O."/>
            <person name="Meyerdierks A."/>
            <person name="Storesund J.E."/>
            <person name="Kallscheuer N."/>
            <person name="Luecker S."/>
            <person name="Lage O.M."/>
            <person name="Pohl T."/>
            <person name="Merkel B.J."/>
            <person name="Hornburger P."/>
            <person name="Mueller R.-W."/>
            <person name="Bruemmer F."/>
            <person name="Labrenz M."/>
            <person name="Spormann A.M."/>
            <person name="Op den Camp H."/>
            <person name="Overmann J."/>
            <person name="Amann R."/>
            <person name="Jetten M.S.M."/>
            <person name="Mascher T."/>
            <person name="Medema M.H."/>
            <person name="Devos D.P."/>
            <person name="Kaster A.-K."/>
            <person name="Ovreas L."/>
            <person name="Rohde M."/>
            <person name="Galperin M.Y."/>
            <person name="Jogler C."/>
        </authorList>
    </citation>
    <scope>NUCLEOTIDE SEQUENCE [LARGE SCALE GENOMIC DNA]</scope>
    <source>
        <strain evidence="1 2">ETA_A8</strain>
    </source>
</reference>
<protein>
    <submittedName>
        <fullName evidence="1">Uncharacterized protein</fullName>
    </submittedName>
</protein>
<dbReference type="Proteomes" id="UP000315017">
    <property type="component" value="Chromosome"/>
</dbReference>
<accession>A0A517YI21</accession>
<proteinExistence type="predicted"/>
<keyword evidence="2" id="KW-1185">Reference proteome</keyword>
<dbReference type="AlphaFoldDB" id="A0A517YI21"/>
<dbReference type="KEGG" id="aagg:ETAA8_49780"/>
<evidence type="ECO:0000313" key="1">
    <source>
        <dbReference type="EMBL" id="QDU29862.1"/>
    </source>
</evidence>
<dbReference type="OrthoDB" id="214301at2"/>
<name>A0A517YI21_9BACT</name>